<dbReference type="HOGENOM" id="CLU_2320065_0_0_1"/>
<proteinExistence type="predicted"/>
<organism evidence="1 2">
    <name type="scientific">Botryotinia fuckeliana (strain T4)</name>
    <name type="common">Noble rot fungus</name>
    <name type="synonym">Botrytis cinerea</name>
    <dbReference type="NCBI Taxonomy" id="999810"/>
    <lineage>
        <taxon>Eukaryota</taxon>
        <taxon>Fungi</taxon>
        <taxon>Dikarya</taxon>
        <taxon>Ascomycota</taxon>
        <taxon>Pezizomycotina</taxon>
        <taxon>Leotiomycetes</taxon>
        <taxon>Helotiales</taxon>
        <taxon>Sclerotiniaceae</taxon>
        <taxon>Botrytis</taxon>
    </lineage>
</organism>
<dbReference type="InParanoid" id="G2YQD0"/>
<dbReference type="Proteomes" id="UP000008177">
    <property type="component" value="Unplaced contigs"/>
</dbReference>
<dbReference type="EMBL" id="FQ790348">
    <property type="protein sequence ID" value="CCD53828.1"/>
    <property type="molecule type" value="Genomic_DNA"/>
</dbReference>
<sequence length="99" mass="11558">MSKCIDVLNHWLNRSSESSHSFTVSEDMRGTREAFSDRPLFSHEPFIKEKQIYVKCGVLDHQKIFFFLVSRDCQDFSKLRLSPLSFVNISRRTGGSNQR</sequence>
<evidence type="ECO:0000313" key="2">
    <source>
        <dbReference type="Proteomes" id="UP000008177"/>
    </source>
</evidence>
<reference evidence="2" key="1">
    <citation type="journal article" date="2011" name="PLoS Genet.">
        <title>Genomic analysis of the necrotrophic fungal pathogens Sclerotinia sclerotiorum and Botrytis cinerea.</title>
        <authorList>
            <person name="Amselem J."/>
            <person name="Cuomo C.A."/>
            <person name="van Kan J.A."/>
            <person name="Viaud M."/>
            <person name="Benito E.P."/>
            <person name="Couloux A."/>
            <person name="Coutinho P.M."/>
            <person name="de Vries R.P."/>
            <person name="Dyer P.S."/>
            <person name="Fillinger S."/>
            <person name="Fournier E."/>
            <person name="Gout L."/>
            <person name="Hahn M."/>
            <person name="Kohn L."/>
            <person name="Lapalu N."/>
            <person name="Plummer K.M."/>
            <person name="Pradier J.M."/>
            <person name="Quevillon E."/>
            <person name="Sharon A."/>
            <person name="Simon A."/>
            <person name="ten Have A."/>
            <person name="Tudzynski B."/>
            <person name="Tudzynski P."/>
            <person name="Wincker P."/>
            <person name="Andrew M."/>
            <person name="Anthouard V."/>
            <person name="Beever R.E."/>
            <person name="Beffa R."/>
            <person name="Benoit I."/>
            <person name="Bouzid O."/>
            <person name="Brault B."/>
            <person name="Chen Z."/>
            <person name="Choquer M."/>
            <person name="Collemare J."/>
            <person name="Cotton P."/>
            <person name="Danchin E.G."/>
            <person name="Da Silva C."/>
            <person name="Gautier A."/>
            <person name="Giraud C."/>
            <person name="Giraud T."/>
            <person name="Gonzalez C."/>
            <person name="Grossetete S."/>
            <person name="Guldener U."/>
            <person name="Henrissat B."/>
            <person name="Howlett B.J."/>
            <person name="Kodira C."/>
            <person name="Kretschmer M."/>
            <person name="Lappartient A."/>
            <person name="Leroch M."/>
            <person name="Levis C."/>
            <person name="Mauceli E."/>
            <person name="Neuveglise C."/>
            <person name="Oeser B."/>
            <person name="Pearson M."/>
            <person name="Poulain J."/>
            <person name="Poussereau N."/>
            <person name="Quesneville H."/>
            <person name="Rascle C."/>
            <person name="Schumacher J."/>
            <person name="Segurens B."/>
            <person name="Sexton A."/>
            <person name="Silva E."/>
            <person name="Sirven C."/>
            <person name="Soanes D.M."/>
            <person name="Talbot N.J."/>
            <person name="Templeton M."/>
            <person name="Yandava C."/>
            <person name="Yarden O."/>
            <person name="Zeng Q."/>
            <person name="Rollins J.A."/>
            <person name="Lebrun M.H."/>
            <person name="Dickman M."/>
        </authorList>
    </citation>
    <scope>NUCLEOTIDE SEQUENCE [LARGE SCALE GENOMIC DNA]</scope>
    <source>
        <strain evidence="2">T4</strain>
    </source>
</reference>
<evidence type="ECO:0000313" key="1">
    <source>
        <dbReference type="EMBL" id="CCD53828.1"/>
    </source>
</evidence>
<name>G2YQD0_BOTF4</name>
<accession>G2YQD0</accession>
<gene>
    <name evidence="1" type="ORF">BofuT4_P133820.1</name>
</gene>
<dbReference type="AlphaFoldDB" id="G2YQD0"/>
<protein>
    <submittedName>
        <fullName evidence="1">Uncharacterized protein</fullName>
    </submittedName>
</protein>